<dbReference type="Gene3D" id="3.30.930.10">
    <property type="entry name" value="Bira Bifunctional Protein, Domain 2"/>
    <property type="match status" value="1"/>
</dbReference>
<dbReference type="GO" id="GO:0005739">
    <property type="term" value="C:mitochondrion"/>
    <property type="evidence" value="ECO:0007669"/>
    <property type="project" value="TreeGrafter"/>
</dbReference>
<gene>
    <name evidence="5" type="ORF">ECPE_LOCUS11992</name>
</gene>
<dbReference type="OrthoDB" id="6263557at2759"/>
<dbReference type="PRINTS" id="PR01043">
    <property type="entry name" value="TRNASYNTHGLY"/>
</dbReference>
<accession>A0A183AYF7</accession>
<reference evidence="5 6" key="2">
    <citation type="submission" date="2018-11" db="EMBL/GenBank/DDBJ databases">
        <authorList>
            <consortium name="Pathogen Informatics"/>
        </authorList>
    </citation>
    <scope>NUCLEOTIDE SEQUENCE [LARGE SCALE GENOMIC DNA]</scope>
    <source>
        <strain evidence="5 6">Egypt</strain>
    </source>
</reference>
<evidence type="ECO:0000256" key="2">
    <source>
        <dbReference type="ARBA" id="ARBA00012829"/>
    </source>
</evidence>
<dbReference type="FunFam" id="3.30.40.230:FF:000001">
    <property type="entry name" value="Glycine--tRNA ligase"/>
    <property type="match status" value="1"/>
</dbReference>
<dbReference type="PROSITE" id="PS50862">
    <property type="entry name" value="AA_TRNA_LIGASE_II"/>
    <property type="match status" value="1"/>
</dbReference>
<protein>
    <recommendedName>
        <fullName evidence="2">glycine--tRNA ligase</fullName>
        <ecNumber evidence="2">6.1.1.14</ecNumber>
    </recommendedName>
    <alternativeName>
        <fullName evidence="3">Diadenosine tetraphosphate synthetase</fullName>
    </alternativeName>
</protein>
<evidence type="ECO:0000313" key="6">
    <source>
        <dbReference type="Proteomes" id="UP000272942"/>
    </source>
</evidence>
<dbReference type="GO" id="GO:0070150">
    <property type="term" value="P:mitochondrial glycyl-tRNA aminoacylation"/>
    <property type="evidence" value="ECO:0007669"/>
    <property type="project" value="TreeGrafter"/>
</dbReference>
<dbReference type="NCBIfam" id="TIGR00389">
    <property type="entry name" value="glyS_dimeric"/>
    <property type="match status" value="1"/>
</dbReference>
<dbReference type="InterPro" id="IPR002315">
    <property type="entry name" value="tRNA-synt_gly"/>
</dbReference>
<comment type="subunit">
    <text evidence="1">Homodimer.</text>
</comment>
<evidence type="ECO:0000256" key="3">
    <source>
        <dbReference type="ARBA" id="ARBA00030057"/>
    </source>
</evidence>
<dbReference type="EC" id="6.1.1.14" evidence="2"/>
<evidence type="ECO:0000313" key="5">
    <source>
        <dbReference type="EMBL" id="VDP89208.1"/>
    </source>
</evidence>
<dbReference type="GO" id="GO:0005524">
    <property type="term" value="F:ATP binding"/>
    <property type="evidence" value="ECO:0007669"/>
    <property type="project" value="InterPro"/>
</dbReference>
<reference evidence="7" key="1">
    <citation type="submission" date="2016-06" db="UniProtKB">
        <authorList>
            <consortium name="WormBaseParasite"/>
        </authorList>
    </citation>
    <scope>IDENTIFICATION</scope>
</reference>
<dbReference type="PANTHER" id="PTHR10745:SF0">
    <property type="entry name" value="GLYCINE--TRNA LIGASE"/>
    <property type="match status" value="1"/>
</dbReference>
<evidence type="ECO:0000259" key="4">
    <source>
        <dbReference type="PROSITE" id="PS50862"/>
    </source>
</evidence>
<dbReference type="SUPFAM" id="SSF55681">
    <property type="entry name" value="Class II aaRS and biotin synthetases"/>
    <property type="match status" value="1"/>
</dbReference>
<dbReference type="InterPro" id="IPR006195">
    <property type="entry name" value="aa-tRNA-synth_II"/>
</dbReference>
<dbReference type="EMBL" id="UZAN01051941">
    <property type="protein sequence ID" value="VDP89208.1"/>
    <property type="molecule type" value="Genomic_DNA"/>
</dbReference>
<feature type="domain" description="Aminoacyl-transfer RNA synthetases class-II family profile" evidence="4">
    <location>
        <begin position="265"/>
        <end position="322"/>
    </location>
</feature>
<evidence type="ECO:0000256" key="1">
    <source>
        <dbReference type="ARBA" id="ARBA00011738"/>
    </source>
</evidence>
<dbReference type="InterPro" id="IPR027031">
    <property type="entry name" value="Gly-tRNA_synthase/POLG2"/>
</dbReference>
<dbReference type="GO" id="GO:0004820">
    <property type="term" value="F:glycine-tRNA ligase activity"/>
    <property type="evidence" value="ECO:0007669"/>
    <property type="project" value="UniProtKB-EC"/>
</dbReference>
<name>A0A183AYF7_9TREM</name>
<evidence type="ECO:0000313" key="7">
    <source>
        <dbReference type="WBParaSite" id="ECPE_0001202701-mRNA-1"/>
    </source>
</evidence>
<dbReference type="Gene3D" id="3.30.40.230">
    <property type="match status" value="1"/>
</dbReference>
<dbReference type="Proteomes" id="UP000272942">
    <property type="component" value="Unassembled WGS sequence"/>
</dbReference>
<dbReference type="PANTHER" id="PTHR10745">
    <property type="entry name" value="GLYCYL-TRNA SYNTHETASE/DNA POLYMERASE SUBUNIT GAMMA-2"/>
    <property type="match status" value="1"/>
</dbReference>
<keyword evidence="6" id="KW-1185">Reference proteome</keyword>
<dbReference type="AlphaFoldDB" id="A0A183AYF7"/>
<dbReference type="InterPro" id="IPR045864">
    <property type="entry name" value="aa-tRNA-synth_II/BPL/LPL"/>
</dbReference>
<organism evidence="7">
    <name type="scientific">Echinostoma caproni</name>
    <dbReference type="NCBI Taxonomy" id="27848"/>
    <lineage>
        <taxon>Eukaryota</taxon>
        <taxon>Metazoa</taxon>
        <taxon>Spiralia</taxon>
        <taxon>Lophotrochozoa</taxon>
        <taxon>Platyhelminthes</taxon>
        <taxon>Trematoda</taxon>
        <taxon>Digenea</taxon>
        <taxon>Plagiorchiida</taxon>
        <taxon>Echinostomata</taxon>
        <taxon>Echinostomatoidea</taxon>
        <taxon>Echinostomatidae</taxon>
        <taxon>Echinostoma</taxon>
    </lineage>
</organism>
<proteinExistence type="predicted"/>
<sequence length="322" mass="36818">MVEIKDHDALLASMRSRVQEQVLQASGLDMVYLTIHAVCEKHYICLYRGAWLQKRRVTGDIVRALKNRNAPESELKVALAELKARKKLLEEKEAELIPMAPDFDRGKLEDLLKQKFFYDQSFAIYGGIQGLYDYGPMGCAMKANLIAAWRQHFILEDQLLEVDCSMLTPAPVLQASGHVDRFTDLMVKDVKTGECFRADHLVKANLEAKQKHKKTTEAEKQEIQKLLAQLDNFGSKELDDIIRRYEMKAPSTNNELTEPQEFNLMFLRPETAQGIFVNFQRLLHFNQGRIPFGAAQIGSAFRNEISPRSGLIRVREFAMAEI</sequence>
<dbReference type="WBParaSite" id="ECPE_0001202701-mRNA-1">
    <property type="protein sequence ID" value="ECPE_0001202701-mRNA-1"/>
    <property type="gene ID" value="ECPE_0001202701"/>
</dbReference>